<gene>
    <name evidence="1" type="ORF">BSTOLATCC_MIC60976</name>
</gene>
<keyword evidence="2" id="KW-1185">Reference proteome</keyword>
<reference evidence="1" key="1">
    <citation type="submission" date="2021-09" db="EMBL/GenBank/DDBJ databases">
        <authorList>
            <consortium name="AG Swart"/>
            <person name="Singh M."/>
            <person name="Singh A."/>
            <person name="Seah K."/>
            <person name="Emmerich C."/>
        </authorList>
    </citation>
    <scope>NUCLEOTIDE SEQUENCE</scope>
    <source>
        <strain evidence="1">ATCC30299</strain>
    </source>
</reference>
<evidence type="ECO:0000313" key="1">
    <source>
        <dbReference type="EMBL" id="CAG9334357.1"/>
    </source>
</evidence>
<name>A0AAU9K822_9CILI</name>
<organism evidence="1 2">
    <name type="scientific">Blepharisma stoltei</name>
    <dbReference type="NCBI Taxonomy" id="1481888"/>
    <lineage>
        <taxon>Eukaryota</taxon>
        <taxon>Sar</taxon>
        <taxon>Alveolata</taxon>
        <taxon>Ciliophora</taxon>
        <taxon>Postciliodesmatophora</taxon>
        <taxon>Heterotrichea</taxon>
        <taxon>Heterotrichida</taxon>
        <taxon>Blepharismidae</taxon>
        <taxon>Blepharisma</taxon>
    </lineage>
</organism>
<accession>A0AAU9K822</accession>
<protein>
    <submittedName>
        <fullName evidence="1">Uncharacterized protein</fullName>
    </submittedName>
</protein>
<dbReference type="AlphaFoldDB" id="A0AAU9K822"/>
<proteinExistence type="predicted"/>
<comment type="caution">
    <text evidence="1">The sequence shown here is derived from an EMBL/GenBank/DDBJ whole genome shotgun (WGS) entry which is preliminary data.</text>
</comment>
<dbReference type="Proteomes" id="UP001162131">
    <property type="component" value="Unassembled WGS sequence"/>
</dbReference>
<sequence>MKDIKAAISANNIMILAFTKLNKKPKISQIDSFVLIQNCKSFIYHILNFQISPFNFSQKCHTLIVISSFYFELTLVHYLLL</sequence>
<dbReference type="EMBL" id="CAJZBQ010000058">
    <property type="protein sequence ID" value="CAG9334357.1"/>
    <property type="molecule type" value="Genomic_DNA"/>
</dbReference>
<evidence type="ECO:0000313" key="2">
    <source>
        <dbReference type="Proteomes" id="UP001162131"/>
    </source>
</evidence>